<keyword evidence="2" id="KW-0732">Signal</keyword>
<evidence type="ECO:0000313" key="4">
    <source>
        <dbReference type="EMBL" id="MBC5783617.1"/>
    </source>
</evidence>
<feature type="compositionally biased region" description="Polar residues" evidence="1">
    <location>
        <begin position="156"/>
        <end position="167"/>
    </location>
</feature>
<comment type="caution">
    <text evidence="4">The sequence shown here is derived from an EMBL/GenBank/DDBJ whole genome shotgun (WGS) entry which is preliminary data.</text>
</comment>
<dbReference type="RefSeq" id="WP_187076365.1">
    <property type="nucleotide sequence ID" value="NZ_JACORT010000004.1"/>
</dbReference>
<evidence type="ECO:0000259" key="3">
    <source>
        <dbReference type="Pfam" id="PF19878"/>
    </source>
</evidence>
<dbReference type="Pfam" id="PF19878">
    <property type="entry name" value="DUF6351"/>
    <property type="match status" value="1"/>
</dbReference>
<sequence length="845" mass="89728">MLPHPTRKALPAPAPWRLAAVALASVLLASCGGGGGGGDGGGGAIQINTLSNRADLVSDGDALVEITAPPGQIDKGLLVNLNGANVASSFTRQGNGRLVGLLTGLKTGENTLEVQFSSRGIGQSERLVITNAPRSGPIYSGAQVKPFYCATPTPQPASGSTPATNGSGLSGQPDANCNIPTETKLYYRTTTASSGTGACSLAIPDPAWNSDGVNGTIPAQPAAPANPCWKPYTAGTTPADMATITTENGRTLPFVVRLERGTMNRGIYDIAVLFDPAKEWKSTAPQAQWNGKVYYSFGASTGQPRRQARPTATAWSAQEEQLKRGWLVVGNSMTDSVKNSNRVLMTETVMMMKEHIIDTYGPIRFTMGTGCSGGSINSNMNLSIFPGLLDGVVTSCTYPDSETTTLEVGDCTLLVEAYQKTRVLNLWSSMGLTQSQINARKGAINGHPDQSGCQAWYNAFGSNGRPGVYSQRTVGALGNGAQRLSDWDTGTIRTVPFETNNCELPNTAVYNPANPTATANLPRCNAWAWGESIWGHIGTTATPQDTRDNVGVQYGLKALLAGSITVEEFVTLNEEIGGTNKDSELRAARTQADTAALETAYRSGIVASGKNLAKAPIIDLRGWDDSNINVPPGQNPVAVNSSGTGLSGNTIPIHHQWYSWAIRDRITRDAGDANNQALWRFARTGLAAPGTVGLEAFNVMDQWLTALVTEPSNRSIEAKVRATRPNEARDFCLKPDDTTQSNRIYDMAVCDADPWLKPAASPRQVAGGPRSEDVLKCQLKPLNRSEYTGVAFTDAQWQRMQVVFQGGVCDWSKPGVGQQAAQSPLTFRNGPGGQPLGDAPTSTRF</sequence>
<evidence type="ECO:0000256" key="2">
    <source>
        <dbReference type="SAM" id="SignalP"/>
    </source>
</evidence>
<organism evidence="4 5">
    <name type="scientific">Ramlibacter cellulosilyticus</name>
    <dbReference type="NCBI Taxonomy" id="2764187"/>
    <lineage>
        <taxon>Bacteria</taxon>
        <taxon>Pseudomonadati</taxon>
        <taxon>Pseudomonadota</taxon>
        <taxon>Betaproteobacteria</taxon>
        <taxon>Burkholderiales</taxon>
        <taxon>Comamonadaceae</taxon>
        <taxon>Ramlibacter</taxon>
    </lineage>
</organism>
<dbReference type="PROSITE" id="PS51257">
    <property type="entry name" value="PROKAR_LIPOPROTEIN"/>
    <property type="match status" value="1"/>
</dbReference>
<dbReference type="AlphaFoldDB" id="A0A923MPU3"/>
<dbReference type="EMBL" id="JACORT010000004">
    <property type="protein sequence ID" value="MBC5783617.1"/>
    <property type="molecule type" value="Genomic_DNA"/>
</dbReference>
<reference evidence="4" key="1">
    <citation type="submission" date="2020-08" db="EMBL/GenBank/DDBJ databases">
        <title>Ramlibacter sp. USB13 16S ribosomal RNA gene genome sequencing and assembly.</title>
        <authorList>
            <person name="Kang M."/>
        </authorList>
    </citation>
    <scope>NUCLEOTIDE SEQUENCE</scope>
    <source>
        <strain evidence="4">USB13</strain>
    </source>
</reference>
<feature type="region of interest" description="Disordered" evidence="1">
    <location>
        <begin position="819"/>
        <end position="845"/>
    </location>
</feature>
<feature type="signal peptide" evidence="2">
    <location>
        <begin position="1"/>
        <end position="24"/>
    </location>
</feature>
<protein>
    <recommendedName>
        <fullName evidence="3">DUF6351 domain-containing protein</fullName>
    </recommendedName>
</protein>
<evidence type="ECO:0000256" key="1">
    <source>
        <dbReference type="SAM" id="MobiDB-lite"/>
    </source>
</evidence>
<feature type="domain" description="DUF6351" evidence="3">
    <location>
        <begin position="47"/>
        <end position="819"/>
    </location>
</feature>
<proteinExistence type="predicted"/>
<feature type="region of interest" description="Disordered" evidence="1">
    <location>
        <begin position="150"/>
        <end position="175"/>
    </location>
</feature>
<evidence type="ECO:0000313" key="5">
    <source>
        <dbReference type="Proteomes" id="UP000608513"/>
    </source>
</evidence>
<name>A0A923MPU3_9BURK</name>
<feature type="chain" id="PRO_5037931764" description="DUF6351 domain-containing protein" evidence="2">
    <location>
        <begin position="25"/>
        <end position="845"/>
    </location>
</feature>
<gene>
    <name evidence="4" type="ORF">H8N03_11730</name>
</gene>
<keyword evidence="5" id="KW-1185">Reference proteome</keyword>
<accession>A0A923MPU3</accession>
<dbReference type="Proteomes" id="UP000608513">
    <property type="component" value="Unassembled WGS sequence"/>
</dbReference>
<dbReference type="InterPro" id="IPR045556">
    <property type="entry name" value="DUF6351"/>
</dbReference>